<comment type="similarity">
    <text evidence="2">Belongs to the VKOR family.</text>
</comment>
<comment type="subcellular location">
    <subcellularLocation>
        <location evidence="1">Membrane</location>
        <topology evidence="1">Multi-pass membrane protein</topology>
    </subcellularLocation>
</comment>
<keyword evidence="9" id="KW-0676">Redox-active center</keyword>
<evidence type="ECO:0000256" key="2">
    <source>
        <dbReference type="ARBA" id="ARBA00006214"/>
    </source>
</evidence>
<comment type="caution">
    <text evidence="12">The sequence shown here is derived from an EMBL/GenBank/DDBJ whole genome shotgun (WGS) entry which is preliminary data.</text>
</comment>
<keyword evidence="4" id="KW-0874">Quinone</keyword>
<keyword evidence="3 10" id="KW-0812">Transmembrane</keyword>
<protein>
    <submittedName>
        <fullName evidence="12">Vitamin K epoxide reductase family protein</fullName>
    </submittedName>
</protein>
<evidence type="ECO:0000256" key="8">
    <source>
        <dbReference type="ARBA" id="ARBA00023157"/>
    </source>
</evidence>
<sequence length="157" mass="16886">MGKKKPVIDKIRKDKSTEAALRRSIAASAAVGLADFSLISLLQMGYFKKLPDFPGKVFNTVKVNTSKDAVMMGIPDGVISLGGYALTMLLAVAGSRFKKQSRFLDMALGAVVLGQAAGAAQYLYKMAFVQKRICVYCVAGAAINFASLRPAYNLIRK</sequence>
<dbReference type="Gene3D" id="1.20.1440.130">
    <property type="entry name" value="VKOR domain"/>
    <property type="match status" value="1"/>
</dbReference>
<feature type="transmembrane region" description="Helical" evidence="10">
    <location>
        <begin position="129"/>
        <end position="148"/>
    </location>
</feature>
<reference evidence="13" key="1">
    <citation type="journal article" date="2019" name="Int. J. Syst. Evol. Microbiol.">
        <title>The Global Catalogue of Microorganisms (GCM) 10K type strain sequencing project: providing services to taxonomists for standard genome sequencing and annotation.</title>
        <authorList>
            <consortium name="The Broad Institute Genomics Platform"/>
            <consortium name="The Broad Institute Genome Sequencing Center for Infectious Disease"/>
            <person name="Wu L."/>
            <person name="Ma J."/>
        </authorList>
    </citation>
    <scope>NUCLEOTIDE SEQUENCE [LARGE SCALE GENOMIC DNA]</scope>
    <source>
        <strain evidence="13">KCTC 23984</strain>
    </source>
</reference>
<dbReference type="InterPro" id="IPR038354">
    <property type="entry name" value="VKOR_sf"/>
</dbReference>
<keyword evidence="6" id="KW-0560">Oxidoreductase</keyword>
<keyword evidence="13" id="KW-1185">Reference proteome</keyword>
<evidence type="ECO:0000313" key="12">
    <source>
        <dbReference type="EMBL" id="MFD3003920.1"/>
    </source>
</evidence>
<dbReference type="RefSeq" id="WP_377492244.1">
    <property type="nucleotide sequence ID" value="NZ_JBHUOX010000053.1"/>
</dbReference>
<evidence type="ECO:0000256" key="4">
    <source>
        <dbReference type="ARBA" id="ARBA00022719"/>
    </source>
</evidence>
<name>A0ABW6C2C4_9BACT</name>
<proteinExistence type="inferred from homology"/>
<evidence type="ECO:0000313" key="13">
    <source>
        <dbReference type="Proteomes" id="UP001597641"/>
    </source>
</evidence>
<evidence type="ECO:0000256" key="9">
    <source>
        <dbReference type="ARBA" id="ARBA00023284"/>
    </source>
</evidence>
<evidence type="ECO:0000256" key="1">
    <source>
        <dbReference type="ARBA" id="ARBA00004141"/>
    </source>
</evidence>
<evidence type="ECO:0000256" key="6">
    <source>
        <dbReference type="ARBA" id="ARBA00023002"/>
    </source>
</evidence>
<evidence type="ECO:0000259" key="11">
    <source>
        <dbReference type="Pfam" id="PF07884"/>
    </source>
</evidence>
<dbReference type="Pfam" id="PF07884">
    <property type="entry name" value="VKOR"/>
    <property type="match status" value="1"/>
</dbReference>
<feature type="transmembrane region" description="Helical" evidence="10">
    <location>
        <begin position="69"/>
        <end position="91"/>
    </location>
</feature>
<dbReference type="CDD" id="cd10546">
    <property type="entry name" value="VKOR"/>
    <property type="match status" value="1"/>
</dbReference>
<evidence type="ECO:0000256" key="3">
    <source>
        <dbReference type="ARBA" id="ARBA00022692"/>
    </source>
</evidence>
<feature type="domain" description="Vitamin K epoxide reductase" evidence="11">
    <location>
        <begin position="25"/>
        <end position="147"/>
    </location>
</feature>
<feature type="transmembrane region" description="Helical" evidence="10">
    <location>
        <begin position="20"/>
        <end position="42"/>
    </location>
</feature>
<dbReference type="EMBL" id="JBHUOX010000053">
    <property type="protein sequence ID" value="MFD3003920.1"/>
    <property type="molecule type" value="Genomic_DNA"/>
</dbReference>
<evidence type="ECO:0000256" key="10">
    <source>
        <dbReference type="SAM" id="Phobius"/>
    </source>
</evidence>
<dbReference type="InterPro" id="IPR012932">
    <property type="entry name" value="VKOR"/>
</dbReference>
<keyword evidence="8" id="KW-1015">Disulfide bond</keyword>
<keyword evidence="7 10" id="KW-0472">Membrane</keyword>
<accession>A0ABW6C2C4</accession>
<organism evidence="12 13">
    <name type="scientific">Pontibacter toksunensis</name>
    <dbReference type="NCBI Taxonomy" id="1332631"/>
    <lineage>
        <taxon>Bacteria</taxon>
        <taxon>Pseudomonadati</taxon>
        <taxon>Bacteroidota</taxon>
        <taxon>Cytophagia</taxon>
        <taxon>Cytophagales</taxon>
        <taxon>Hymenobacteraceae</taxon>
        <taxon>Pontibacter</taxon>
    </lineage>
</organism>
<gene>
    <name evidence="12" type="ORF">ACFS7Z_26425</name>
</gene>
<keyword evidence="5 10" id="KW-1133">Transmembrane helix</keyword>
<evidence type="ECO:0000256" key="5">
    <source>
        <dbReference type="ARBA" id="ARBA00022989"/>
    </source>
</evidence>
<dbReference type="Proteomes" id="UP001597641">
    <property type="component" value="Unassembled WGS sequence"/>
</dbReference>
<evidence type="ECO:0000256" key="7">
    <source>
        <dbReference type="ARBA" id="ARBA00023136"/>
    </source>
</evidence>